<evidence type="ECO:0008006" key="3">
    <source>
        <dbReference type="Google" id="ProtNLM"/>
    </source>
</evidence>
<proteinExistence type="predicted"/>
<evidence type="ECO:0000313" key="1">
    <source>
        <dbReference type="EMBL" id="QDA59009.1"/>
    </source>
</evidence>
<dbReference type="AlphaFoldDB" id="A0A5B7ZW09"/>
<dbReference type="SUPFAM" id="SSF88659">
    <property type="entry name" value="Sigma3 and sigma4 domains of RNA polymerase sigma factors"/>
    <property type="match status" value="1"/>
</dbReference>
<dbReference type="RefSeq" id="WP_139514084.1">
    <property type="nucleotide sequence ID" value="NZ_CP040896.1"/>
</dbReference>
<protein>
    <recommendedName>
        <fullName evidence="3">RNA polymerase sigma-70 region 4 domain-containing protein</fullName>
    </recommendedName>
</protein>
<gene>
    <name evidence="1" type="ORF">FHG12_02335</name>
</gene>
<dbReference type="InterPro" id="IPR013324">
    <property type="entry name" value="RNA_pol_sigma_r3/r4-like"/>
</dbReference>
<reference evidence="1 2" key="1">
    <citation type="submission" date="2019-06" db="EMBL/GenBank/DDBJ databases">
        <authorList>
            <person name="Srinivasan S."/>
        </authorList>
    </citation>
    <scope>NUCLEOTIDE SEQUENCE [LARGE SCALE GENOMIC DNA]</scope>
    <source>
        <strain evidence="1 2">17J68-5</strain>
    </source>
</reference>
<sequence length="77" mass="9218">MPWTPPSQSGALLDQLEQWLRRDNDQHFSFRNLTFMRFSVVHDWSQQRIAKELGRSHQRVGKVLAKIQRVLQPYLSR</sequence>
<dbReference type="KEGG" id="hyj:FHG12_02335"/>
<name>A0A5B7ZW09_9BACT</name>
<dbReference type="EMBL" id="CP040896">
    <property type="protein sequence ID" value="QDA59009.1"/>
    <property type="molecule type" value="Genomic_DNA"/>
</dbReference>
<evidence type="ECO:0000313" key="2">
    <source>
        <dbReference type="Proteomes" id="UP000305398"/>
    </source>
</evidence>
<accession>A0A5B7ZW09</accession>
<organism evidence="1 2">
    <name type="scientific">Hymenobacter jejuensis</name>
    <dbReference type="NCBI Taxonomy" id="2502781"/>
    <lineage>
        <taxon>Bacteria</taxon>
        <taxon>Pseudomonadati</taxon>
        <taxon>Bacteroidota</taxon>
        <taxon>Cytophagia</taxon>
        <taxon>Cytophagales</taxon>
        <taxon>Hymenobacteraceae</taxon>
        <taxon>Hymenobacter</taxon>
    </lineage>
</organism>
<keyword evidence="2" id="KW-1185">Reference proteome</keyword>
<dbReference type="Proteomes" id="UP000305398">
    <property type="component" value="Chromosome"/>
</dbReference>